<dbReference type="InterPro" id="IPR002347">
    <property type="entry name" value="SDR_fam"/>
</dbReference>
<dbReference type="PANTHER" id="PTHR43975">
    <property type="entry name" value="ZGC:101858"/>
    <property type="match status" value="1"/>
</dbReference>
<evidence type="ECO:0000313" key="2">
    <source>
        <dbReference type="Proteomes" id="UP000054342"/>
    </source>
</evidence>
<dbReference type="Pfam" id="PF00106">
    <property type="entry name" value="adh_short"/>
    <property type="match status" value="1"/>
</dbReference>
<dbReference type="RefSeq" id="XP_013313185.1">
    <property type="nucleotide sequence ID" value="XM_013457731.1"/>
</dbReference>
<name>A0A0D2BJI7_9EURO</name>
<protein>
    <submittedName>
        <fullName evidence="1">Uncharacterized protein</fullName>
    </submittedName>
</protein>
<dbReference type="InterPro" id="IPR036291">
    <property type="entry name" value="NAD(P)-bd_dom_sf"/>
</dbReference>
<dbReference type="EMBL" id="KN847321">
    <property type="protein sequence ID" value="KIW52601.1"/>
    <property type="molecule type" value="Genomic_DNA"/>
</dbReference>
<dbReference type="OrthoDB" id="1933717at2759"/>
<proteinExistence type="predicted"/>
<dbReference type="Proteomes" id="UP000054342">
    <property type="component" value="Unassembled WGS sequence"/>
</dbReference>
<dbReference type="SUPFAM" id="SSF51735">
    <property type="entry name" value="NAD(P)-binding Rossmann-fold domains"/>
    <property type="match status" value="1"/>
</dbReference>
<dbReference type="AlphaFoldDB" id="A0A0D2BJI7"/>
<evidence type="ECO:0000313" key="1">
    <source>
        <dbReference type="EMBL" id="KIW52601.1"/>
    </source>
</evidence>
<dbReference type="PRINTS" id="PR00081">
    <property type="entry name" value="GDHRDH"/>
</dbReference>
<dbReference type="STRING" id="348802.A0A0D2BJI7"/>
<accession>A0A0D2BJI7</accession>
<gene>
    <name evidence="1" type="ORF">PV05_08231</name>
</gene>
<keyword evidence="2" id="KW-1185">Reference proteome</keyword>
<dbReference type="GeneID" id="25330139"/>
<dbReference type="Gene3D" id="3.40.50.720">
    <property type="entry name" value="NAD(P)-binding Rossmann-like Domain"/>
    <property type="match status" value="1"/>
</dbReference>
<dbReference type="HOGENOM" id="CLU_010194_8_2_1"/>
<organism evidence="1 2">
    <name type="scientific">Exophiala xenobiotica</name>
    <dbReference type="NCBI Taxonomy" id="348802"/>
    <lineage>
        <taxon>Eukaryota</taxon>
        <taxon>Fungi</taxon>
        <taxon>Dikarya</taxon>
        <taxon>Ascomycota</taxon>
        <taxon>Pezizomycotina</taxon>
        <taxon>Eurotiomycetes</taxon>
        <taxon>Chaetothyriomycetidae</taxon>
        <taxon>Chaetothyriales</taxon>
        <taxon>Herpotrichiellaceae</taxon>
        <taxon>Exophiala</taxon>
    </lineage>
</organism>
<dbReference type="CDD" id="cd05233">
    <property type="entry name" value="SDR_c"/>
    <property type="match status" value="1"/>
</dbReference>
<dbReference type="PANTHER" id="PTHR43975:SF2">
    <property type="entry name" value="EG:BACR7A4.14 PROTEIN-RELATED"/>
    <property type="match status" value="1"/>
</dbReference>
<sequence length="289" mass="31252">MADTSEMPALVSFTEKWHTEPYSSISPKRPELSSSGKNVIVTGGATGIGRGIAVAFAQAGAKCVSIIGRRLDKLKEAADIISKEASKDTDVLYEQADLSDRGQVDAAFKSVTDKSGRIDILVSNAGFLPTPGMLVGYDAGKLMQGFELNVLTTFNALQAFVPLAGPQPLVIHISTAVAHFRPMAGASGYAASKAAALKIMDYFAWENPEIHVVNVQPGWVPTDLNGHEPRAPDVADLPGQFCVWLASPEAKFLKSKFVWANWDVEEMMERADEIKNSKLLDWMLEGVPM</sequence>
<reference evidence="1 2" key="1">
    <citation type="submission" date="2015-01" db="EMBL/GenBank/DDBJ databases">
        <title>The Genome Sequence of Exophiala xenobiotica CBS118157.</title>
        <authorList>
            <consortium name="The Broad Institute Genomics Platform"/>
            <person name="Cuomo C."/>
            <person name="de Hoog S."/>
            <person name="Gorbushina A."/>
            <person name="Stielow B."/>
            <person name="Teixiera M."/>
            <person name="Abouelleil A."/>
            <person name="Chapman S.B."/>
            <person name="Priest M."/>
            <person name="Young S.K."/>
            <person name="Wortman J."/>
            <person name="Nusbaum C."/>
            <person name="Birren B."/>
        </authorList>
    </citation>
    <scope>NUCLEOTIDE SEQUENCE [LARGE SCALE GENOMIC DNA]</scope>
    <source>
        <strain evidence="1 2">CBS 118157</strain>
    </source>
</reference>